<keyword evidence="1" id="KW-0539">Nucleus</keyword>
<proteinExistence type="predicted"/>
<evidence type="ECO:0008006" key="7">
    <source>
        <dbReference type="Google" id="ProtNLM"/>
    </source>
</evidence>
<dbReference type="EMBL" id="JBBCAQ010000033">
    <property type="protein sequence ID" value="KAK7582421.1"/>
    <property type="molecule type" value="Genomic_DNA"/>
</dbReference>
<accession>A0AAN9TFP5</accession>
<dbReference type="InterPro" id="IPR039353">
    <property type="entry name" value="TF_Adf1"/>
</dbReference>
<feature type="domain" description="BESS" evidence="4">
    <location>
        <begin position="242"/>
        <end position="281"/>
    </location>
</feature>
<dbReference type="InterPro" id="IPR004210">
    <property type="entry name" value="BESS_motif"/>
</dbReference>
<feature type="compositionally biased region" description="Basic and acidic residues" evidence="2">
    <location>
        <begin position="199"/>
        <end position="208"/>
    </location>
</feature>
<feature type="region of interest" description="Disordered" evidence="2">
    <location>
        <begin position="199"/>
        <end position="227"/>
    </location>
</feature>
<evidence type="ECO:0000313" key="6">
    <source>
        <dbReference type="Proteomes" id="UP001367676"/>
    </source>
</evidence>
<evidence type="ECO:0000256" key="2">
    <source>
        <dbReference type="SAM" id="MobiDB-lite"/>
    </source>
</evidence>
<dbReference type="GO" id="GO:0006357">
    <property type="term" value="P:regulation of transcription by RNA polymerase II"/>
    <property type="evidence" value="ECO:0007669"/>
    <property type="project" value="TreeGrafter"/>
</dbReference>
<dbReference type="PROSITE" id="PS51031">
    <property type="entry name" value="BESS"/>
    <property type="match status" value="1"/>
</dbReference>
<dbReference type="GO" id="GO:0005634">
    <property type="term" value="C:nucleus"/>
    <property type="evidence" value="ECO:0007669"/>
    <property type="project" value="UniProtKB-SubCell"/>
</dbReference>
<dbReference type="SMART" id="SM00595">
    <property type="entry name" value="MADF"/>
    <property type="match status" value="1"/>
</dbReference>
<dbReference type="PANTHER" id="PTHR12243:SF67">
    <property type="entry name" value="COREPRESSOR OF PANGOLIN, ISOFORM A-RELATED"/>
    <property type="match status" value="1"/>
</dbReference>
<feature type="compositionally biased region" description="Polar residues" evidence="2">
    <location>
        <begin position="209"/>
        <end position="227"/>
    </location>
</feature>
<reference evidence="5 6" key="1">
    <citation type="submission" date="2024-03" db="EMBL/GenBank/DDBJ databases">
        <title>Adaptation during the transition from Ophiocordyceps entomopathogen to insect associate is accompanied by gene loss and intensified selection.</title>
        <authorList>
            <person name="Ward C.M."/>
            <person name="Onetto C.A."/>
            <person name="Borneman A.R."/>
        </authorList>
    </citation>
    <scope>NUCLEOTIDE SEQUENCE [LARGE SCALE GENOMIC DNA]</scope>
    <source>
        <strain evidence="5">AWRI1</strain>
        <tissue evidence="5">Single Adult Female</tissue>
    </source>
</reference>
<name>A0AAN9TFP5_9HEMI</name>
<gene>
    <name evidence="5" type="ORF">V9T40_013866</name>
</gene>
<dbReference type="PANTHER" id="PTHR12243">
    <property type="entry name" value="MADF DOMAIN TRANSCRIPTION FACTOR"/>
    <property type="match status" value="1"/>
</dbReference>
<dbReference type="Proteomes" id="UP001367676">
    <property type="component" value="Unassembled WGS sequence"/>
</dbReference>
<evidence type="ECO:0000259" key="4">
    <source>
        <dbReference type="PROSITE" id="PS51031"/>
    </source>
</evidence>
<dbReference type="GO" id="GO:0003677">
    <property type="term" value="F:DNA binding"/>
    <property type="evidence" value="ECO:0007669"/>
    <property type="project" value="InterPro"/>
</dbReference>
<comment type="subcellular location">
    <subcellularLocation>
        <location evidence="1">Nucleus</location>
    </subcellularLocation>
</comment>
<sequence>MSMIQGDKILINEVRKYPFIYDQKHENYKDMKLKEDTWNTIGATINVKPTDAKNRWRNLRDRYVREKKMLLTEGEEVYRRHEVWPYLEDMSFLWDLIVHRKCSNSSYQTNNDENVRKLNKTKHKNDLRNLPPLIPKPMQDWLNSNINGVLANGVCHEAASTNGQNGDVIEVDPWACSINEQSQNDDDLKPSQSKLRKLLSEHQEDSRGETPNSNRSCDFSPLMDTTNPLKPIQQFPPAAPNYDEDELFCLSVAASLKRFTNKTKASTKIKIQQLLYDAEFNDEQPNLAVMNESDD</sequence>
<feature type="domain" description="MADF" evidence="3">
    <location>
        <begin position="9"/>
        <end position="98"/>
    </location>
</feature>
<dbReference type="Pfam" id="PF10545">
    <property type="entry name" value="MADF_DNA_bdg"/>
    <property type="match status" value="1"/>
</dbReference>
<dbReference type="AlphaFoldDB" id="A0AAN9TFP5"/>
<evidence type="ECO:0000256" key="1">
    <source>
        <dbReference type="PROSITE-ProRule" id="PRU00371"/>
    </source>
</evidence>
<dbReference type="PROSITE" id="PS51029">
    <property type="entry name" value="MADF"/>
    <property type="match status" value="1"/>
</dbReference>
<organism evidence="5 6">
    <name type="scientific">Parthenolecanium corni</name>
    <dbReference type="NCBI Taxonomy" id="536013"/>
    <lineage>
        <taxon>Eukaryota</taxon>
        <taxon>Metazoa</taxon>
        <taxon>Ecdysozoa</taxon>
        <taxon>Arthropoda</taxon>
        <taxon>Hexapoda</taxon>
        <taxon>Insecta</taxon>
        <taxon>Pterygota</taxon>
        <taxon>Neoptera</taxon>
        <taxon>Paraneoptera</taxon>
        <taxon>Hemiptera</taxon>
        <taxon>Sternorrhyncha</taxon>
        <taxon>Coccoidea</taxon>
        <taxon>Coccidae</taxon>
        <taxon>Parthenolecanium</taxon>
    </lineage>
</organism>
<keyword evidence="6" id="KW-1185">Reference proteome</keyword>
<protein>
    <recommendedName>
        <fullName evidence="7">Transcription factor Adf-1</fullName>
    </recommendedName>
</protein>
<evidence type="ECO:0000313" key="5">
    <source>
        <dbReference type="EMBL" id="KAK7582421.1"/>
    </source>
</evidence>
<comment type="caution">
    <text evidence="5">The sequence shown here is derived from an EMBL/GenBank/DDBJ whole genome shotgun (WGS) entry which is preliminary data.</text>
</comment>
<evidence type="ECO:0000259" key="3">
    <source>
        <dbReference type="PROSITE" id="PS51029"/>
    </source>
</evidence>
<dbReference type="GO" id="GO:0005667">
    <property type="term" value="C:transcription regulator complex"/>
    <property type="evidence" value="ECO:0007669"/>
    <property type="project" value="TreeGrafter"/>
</dbReference>
<dbReference type="Pfam" id="PF02944">
    <property type="entry name" value="BESS"/>
    <property type="match status" value="1"/>
</dbReference>
<dbReference type="InterPro" id="IPR006578">
    <property type="entry name" value="MADF-dom"/>
</dbReference>